<dbReference type="SMART" id="SM00382">
    <property type="entry name" value="AAA"/>
    <property type="match status" value="1"/>
</dbReference>
<dbReference type="GO" id="GO:0017116">
    <property type="term" value="F:single-stranded DNA helicase activity"/>
    <property type="evidence" value="ECO:0007669"/>
    <property type="project" value="TreeGrafter"/>
</dbReference>
<evidence type="ECO:0000256" key="2">
    <source>
        <dbReference type="ARBA" id="ARBA00022741"/>
    </source>
</evidence>
<keyword evidence="2" id="KW-0547">Nucleotide-binding</keyword>
<dbReference type="GO" id="GO:0003677">
    <property type="term" value="F:DNA binding"/>
    <property type="evidence" value="ECO:0007669"/>
    <property type="project" value="InterPro"/>
</dbReference>
<name>A0A501X977_9BACT</name>
<evidence type="ECO:0000259" key="4">
    <source>
        <dbReference type="SMART" id="SM00382"/>
    </source>
</evidence>
<dbReference type="GO" id="GO:0005524">
    <property type="term" value="F:ATP binding"/>
    <property type="evidence" value="ECO:0007669"/>
    <property type="project" value="UniProtKB-KW"/>
</dbReference>
<accession>A0A501X977</accession>
<dbReference type="Gene3D" id="1.20.272.10">
    <property type="match status" value="1"/>
</dbReference>
<dbReference type="EMBL" id="VFSS01000009">
    <property type="protein sequence ID" value="TPE57080.1"/>
    <property type="molecule type" value="Genomic_DNA"/>
</dbReference>
<dbReference type="Pfam" id="PF12002">
    <property type="entry name" value="MgsA_C"/>
    <property type="match status" value="1"/>
</dbReference>
<gene>
    <name evidence="5" type="ORF">FJO69_02490</name>
</gene>
<dbReference type="Gene3D" id="3.40.50.300">
    <property type="entry name" value="P-loop containing nucleotide triphosphate hydrolases"/>
    <property type="match status" value="1"/>
</dbReference>
<dbReference type="InterPro" id="IPR008824">
    <property type="entry name" value="RuvB-like_N"/>
</dbReference>
<proteinExistence type="inferred from homology"/>
<keyword evidence="6" id="KW-1185">Reference proteome</keyword>
<dbReference type="GO" id="GO:0000731">
    <property type="term" value="P:DNA synthesis involved in DNA repair"/>
    <property type="evidence" value="ECO:0007669"/>
    <property type="project" value="TreeGrafter"/>
</dbReference>
<organism evidence="5 6">
    <name type="scientific">[Mycoplasma] falconis</name>
    <dbReference type="NCBI Taxonomy" id="92403"/>
    <lineage>
        <taxon>Bacteria</taxon>
        <taxon>Bacillati</taxon>
        <taxon>Mycoplasmatota</taxon>
        <taxon>Mycoplasmoidales</taxon>
        <taxon>Metamycoplasmataceae</taxon>
        <taxon>Metamycoplasma</taxon>
    </lineage>
</organism>
<dbReference type="InterPro" id="IPR008921">
    <property type="entry name" value="DNA_pol3_clamp-load_cplx_C"/>
</dbReference>
<dbReference type="OrthoDB" id="9778364at2"/>
<dbReference type="PANTHER" id="PTHR13779">
    <property type="entry name" value="WERNER HELICASE-INTERACTING PROTEIN 1 FAMILY MEMBER"/>
    <property type="match status" value="1"/>
</dbReference>
<dbReference type="CDD" id="cd00009">
    <property type="entry name" value="AAA"/>
    <property type="match status" value="1"/>
</dbReference>
<evidence type="ECO:0000313" key="6">
    <source>
        <dbReference type="Proteomes" id="UP000319776"/>
    </source>
</evidence>
<dbReference type="GO" id="GO:0006310">
    <property type="term" value="P:DNA recombination"/>
    <property type="evidence" value="ECO:0007669"/>
    <property type="project" value="InterPro"/>
</dbReference>
<sequence length="401" mass="45759">MKSNLANLARPKRLKDFICDKYQRYLFEEIIQNNDLRSFIFYGTPGVGKTTIAYILAEELGVSYGYFNAATSDKKELVYLLDTCTILIIDEVHRLNKDKQDILLPFLENDKITVYATTTENPYHKLNPALRSRCSIINLQKPDSETIAKRLKEISLENNYNIHDDKIFDFIAKQASGDFRSSINNLELVGILSTKKEIELSELKKIMPSVQFMSDQNGDAHYDYLSAFHKSLRGSDVDAALYWGFLIIKSGDFDGLFRRMICAAYEDVGMAKPSLPVEVHTAILSFERLGMPEGYLPIANAIINICLSPKSNSAYLAAQKVMSTLDQGGIYEVPKHLKDAHYKSAAKLGNGIGYLYPHNYKNHYIKQRYLPFALGEETFYEPQNLGYEKKINEYLEQLKKE</sequence>
<dbReference type="FunFam" id="1.10.3710.10:FF:000003">
    <property type="entry name" value="ATPase, AAA family protein"/>
    <property type="match status" value="1"/>
</dbReference>
<dbReference type="RefSeq" id="WP_140781481.1">
    <property type="nucleotide sequence ID" value="NZ_VFSS01000009.1"/>
</dbReference>
<dbReference type="Pfam" id="PF16193">
    <property type="entry name" value="AAA_assoc_2"/>
    <property type="match status" value="1"/>
</dbReference>
<dbReference type="PANTHER" id="PTHR13779:SF7">
    <property type="entry name" value="ATPASE WRNIP1"/>
    <property type="match status" value="1"/>
</dbReference>
<evidence type="ECO:0000256" key="3">
    <source>
        <dbReference type="ARBA" id="ARBA00022840"/>
    </source>
</evidence>
<dbReference type="SUPFAM" id="SSF48019">
    <property type="entry name" value="post-AAA+ oligomerization domain-like"/>
    <property type="match status" value="1"/>
</dbReference>
<dbReference type="Gene3D" id="1.10.8.60">
    <property type="match status" value="1"/>
</dbReference>
<dbReference type="Pfam" id="PF05496">
    <property type="entry name" value="RuvB_N"/>
    <property type="match status" value="1"/>
</dbReference>
<dbReference type="GO" id="GO:0009378">
    <property type="term" value="F:four-way junction helicase activity"/>
    <property type="evidence" value="ECO:0007669"/>
    <property type="project" value="InterPro"/>
</dbReference>
<comment type="similarity">
    <text evidence="1">Belongs to the AAA ATPase family. RarA/MGS1/WRNIP1 subfamily.</text>
</comment>
<feature type="domain" description="AAA+ ATPase" evidence="4">
    <location>
        <begin position="35"/>
        <end position="142"/>
    </location>
</feature>
<reference evidence="5 6" key="1">
    <citation type="submission" date="2019-06" db="EMBL/GenBank/DDBJ databases">
        <title>Mycoplasma falconis type strain whole genome sequence.</title>
        <authorList>
            <person name="Spergser J."/>
        </authorList>
    </citation>
    <scope>NUCLEOTIDE SEQUENCE [LARGE SCALE GENOMIC DNA]</scope>
    <source>
        <strain evidence="5 6">ATCC 51372</strain>
    </source>
</reference>
<dbReference type="AlphaFoldDB" id="A0A501X977"/>
<dbReference type="InterPro" id="IPR021886">
    <property type="entry name" value="MgsA_C"/>
</dbReference>
<dbReference type="InterPro" id="IPR003593">
    <property type="entry name" value="AAA+_ATPase"/>
</dbReference>
<protein>
    <submittedName>
        <fullName evidence="5">Replication-associated recombination protein A</fullName>
    </submittedName>
</protein>
<dbReference type="Proteomes" id="UP000319776">
    <property type="component" value="Unassembled WGS sequence"/>
</dbReference>
<dbReference type="Gene3D" id="1.10.3710.10">
    <property type="entry name" value="DNA polymerase III clamp loader subunits, C-terminal domain"/>
    <property type="match status" value="1"/>
</dbReference>
<evidence type="ECO:0000313" key="5">
    <source>
        <dbReference type="EMBL" id="TPE57080.1"/>
    </source>
</evidence>
<dbReference type="InterPro" id="IPR027417">
    <property type="entry name" value="P-loop_NTPase"/>
</dbReference>
<dbReference type="GO" id="GO:0008047">
    <property type="term" value="F:enzyme activator activity"/>
    <property type="evidence" value="ECO:0007669"/>
    <property type="project" value="TreeGrafter"/>
</dbReference>
<dbReference type="SUPFAM" id="SSF52540">
    <property type="entry name" value="P-loop containing nucleoside triphosphate hydrolases"/>
    <property type="match status" value="1"/>
</dbReference>
<dbReference type="InterPro" id="IPR051314">
    <property type="entry name" value="AAA_ATPase_RarA/MGS1/WRNIP1"/>
</dbReference>
<keyword evidence="3" id="KW-0067">ATP-binding</keyword>
<comment type="caution">
    <text evidence="5">The sequence shown here is derived from an EMBL/GenBank/DDBJ whole genome shotgun (WGS) entry which is preliminary data.</text>
</comment>
<evidence type="ECO:0000256" key="1">
    <source>
        <dbReference type="ARBA" id="ARBA00008959"/>
    </source>
</evidence>
<dbReference type="InterPro" id="IPR032423">
    <property type="entry name" value="AAA_assoc_2"/>
</dbReference>
<dbReference type="GO" id="GO:0006261">
    <property type="term" value="P:DNA-templated DNA replication"/>
    <property type="evidence" value="ECO:0007669"/>
    <property type="project" value="TreeGrafter"/>
</dbReference>